<dbReference type="Pfam" id="PF08545">
    <property type="entry name" value="ACP_syn_III"/>
    <property type="match status" value="1"/>
</dbReference>
<comment type="similarity">
    <text evidence="2">Belongs to the thiolase-like superfamily. FabH family.</text>
</comment>
<name>A0ABS8PCR0_9PSEU</name>
<dbReference type="PANTHER" id="PTHR34069">
    <property type="entry name" value="3-OXOACYL-[ACYL-CARRIER-PROTEIN] SYNTHASE 3"/>
    <property type="match status" value="1"/>
</dbReference>
<dbReference type="EMBL" id="JAJNDB010000005">
    <property type="protein sequence ID" value="MCD2196047.1"/>
    <property type="molecule type" value="Genomic_DNA"/>
</dbReference>
<organism evidence="12 13">
    <name type="scientific">Actinomycetospora endophytica</name>
    <dbReference type="NCBI Taxonomy" id="2291215"/>
    <lineage>
        <taxon>Bacteria</taxon>
        <taxon>Bacillati</taxon>
        <taxon>Actinomycetota</taxon>
        <taxon>Actinomycetes</taxon>
        <taxon>Pseudonocardiales</taxon>
        <taxon>Pseudonocardiaceae</taxon>
        <taxon>Actinomycetospora</taxon>
    </lineage>
</organism>
<dbReference type="NCBIfam" id="NF006829">
    <property type="entry name" value="PRK09352.1"/>
    <property type="match status" value="1"/>
</dbReference>
<comment type="caution">
    <text evidence="12">The sequence shown here is derived from an EMBL/GenBank/DDBJ whole genome shotgun (WGS) entry which is preliminary data.</text>
</comment>
<evidence type="ECO:0000256" key="1">
    <source>
        <dbReference type="ARBA" id="ARBA00005189"/>
    </source>
</evidence>
<dbReference type="SUPFAM" id="SSF53901">
    <property type="entry name" value="Thiolase-like"/>
    <property type="match status" value="1"/>
</dbReference>
<evidence type="ECO:0000259" key="11">
    <source>
        <dbReference type="Pfam" id="PF08545"/>
    </source>
</evidence>
<evidence type="ECO:0000256" key="3">
    <source>
        <dbReference type="ARBA" id="ARBA00022490"/>
    </source>
</evidence>
<evidence type="ECO:0000256" key="5">
    <source>
        <dbReference type="ARBA" id="ARBA00022679"/>
    </source>
</evidence>
<keyword evidence="5 12" id="KW-0808">Transferase</keyword>
<dbReference type="CDD" id="cd00830">
    <property type="entry name" value="KAS_III"/>
    <property type="match status" value="1"/>
</dbReference>
<keyword evidence="4" id="KW-0444">Lipid biosynthesis</keyword>
<dbReference type="Gene3D" id="3.40.47.10">
    <property type="match status" value="2"/>
</dbReference>
<evidence type="ECO:0000259" key="10">
    <source>
        <dbReference type="Pfam" id="PF08541"/>
    </source>
</evidence>
<dbReference type="InterPro" id="IPR004655">
    <property type="entry name" value="FabH"/>
</dbReference>
<keyword evidence="3" id="KW-0963">Cytoplasm</keyword>
<protein>
    <submittedName>
        <fullName evidence="12">Beta-ketoacyl-ACP synthase 3</fullName>
        <ecNumber evidence="12">2.3.1.180</ecNumber>
    </submittedName>
</protein>
<dbReference type="PANTHER" id="PTHR34069:SF2">
    <property type="entry name" value="BETA-KETOACYL-[ACYL-CARRIER-PROTEIN] SYNTHASE III"/>
    <property type="match status" value="1"/>
</dbReference>
<evidence type="ECO:0000313" key="13">
    <source>
        <dbReference type="Proteomes" id="UP001199469"/>
    </source>
</evidence>
<keyword evidence="13" id="KW-1185">Reference proteome</keyword>
<dbReference type="NCBIfam" id="TIGR00747">
    <property type="entry name" value="fabH"/>
    <property type="match status" value="1"/>
</dbReference>
<dbReference type="Proteomes" id="UP001199469">
    <property type="component" value="Unassembled WGS sequence"/>
</dbReference>
<accession>A0ABS8PCR0</accession>
<evidence type="ECO:0000256" key="4">
    <source>
        <dbReference type="ARBA" id="ARBA00022516"/>
    </source>
</evidence>
<feature type="domain" description="Beta-ketoacyl-[acyl-carrier-protein] synthase III N-terminal" evidence="11">
    <location>
        <begin position="121"/>
        <end position="197"/>
    </location>
</feature>
<evidence type="ECO:0000256" key="2">
    <source>
        <dbReference type="ARBA" id="ARBA00008642"/>
    </source>
</evidence>
<sequence length="340" mass="34554">MGHPTAPHPTALAAGHPATMLGLGAYRPRRTVTNDEVCEYLEVDADWVHARSGIRARRFAEPDETVVAMASAAARDALAAAGVGAGDVAATLVATMSSDTACPQVATRVAHEIGAVHGPAMDLGAACAGFCYALELAGAMVGAGHGVVLVVGVERMTDIVDRTDRSTAFLFGDGAGAAVVGSAATPGIGPVAWGADGGQAELIVQSPSFIEHARGVDDRMPALRMQGPAVFRWATTVMPPLAQQALDQAGMKAEQLDAFVPHQANARITDGLVRALGLPEHVAVARDVETTGNTSAASVPLAMHALLESGGARPGDHALLLGFGAGLTFASQVVSLPPSS</sequence>
<evidence type="ECO:0000256" key="9">
    <source>
        <dbReference type="ARBA" id="ARBA00023315"/>
    </source>
</evidence>
<comment type="pathway">
    <text evidence="1">Lipid metabolism.</text>
</comment>
<keyword evidence="9 12" id="KW-0012">Acyltransferase</keyword>
<evidence type="ECO:0000256" key="7">
    <source>
        <dbReference type="ARBA" id="ARBA00023098"/>
    </source>
</evidence>
<evidence type="ECO:0000256" key="8">
    <source>
        <dbReference type="ARBA" id="ARBA00023160"/>
    </source>
</evidence>
<evidence type="ECO:0000256" key="6">
    <source>
        <dbReference type="ARBA" id="ARBA00022832"/>
    </source>
</evidence>
<dbReference type="InterPro" id="IPR013751">
    <property type="entry name" value="ACP_syn_III_N"/>
</dbReference>
<dbReference type="Pfam" id="PF08541">
    <property type="entry name" value="ACP_syn_III_C"/>
    <property type="match status" value="1"/>
</dbReference>
<gene>
    <name evidence="12" type="ORF">LQ327_21990</name>
</gene>
<dbReference type="InterPro" id="IPR016039">
    <property type="entry name" value="Thiolase-like"/>
</dbReference>
<dbReference type="GO" id="GO:0033818">
    <property type="term" value="F:beta-ketoacyl-acyl-carrier-protein synthase III activity"/>
    <property type="evidence" value="ECO:0007669"/>
    <property type="project" value="UniProtKB-EC"/>
</dbReference>
<dbReference type="RefSeq" id="WP_230737904.1">
    <property type="nucleotide sequence ID" value="NZ_JAJNDB010000005.1"/>
</dbReference>
<keyword evidence="8" id="KW-0275">Fatty acid biosynthesis</keyword>
<feature type="domain" description="Beta-ketoacyl-[acyl-carrier-protein] synthase III C-terminal" evidence="10">
    <location>
        <begin position="246"/>
        <end position="335"/>
    </location>
</feature>
<keyword evidence="7" id="KW-0443">Lipid metabolism</keyword>
<proteinExistence type="inferred from homology"/>
<evidence type="ECO:0000313" key="12">
    <source>
        <dbReference type="EMBL" id="MCD2196047.1"/>
    </source>
</evidence>
<dbReference type="InterPro" id="IPR013747">
    <property type="entry name" value="ACP_syn_III_C"/>
</dbReference>
<dbReference type="EC" id="2.3.1.180" evidence="12"/>
<keyword evidence="6" id="KW-0276">Fatty acid metabolism</keyword>
<reference evidence="12 13" key="1">
    <citation type="submission" date="2021-11" db="EMBL/GenBank/DDBJ databases">
        <title>Draft genome sequence of Actinomycetospora sp. SF1 isolated from the rhizosphere soil.</title>
        <authorList>
            <person name="Duangmal K."/>
            <person name="Chantavorakit T."/>
        </authorList>
    </citation>
    <scope>NUCLEOTIDE SEQUENCE [LARGE SCALE GENOMIC DNA]</scope>
    <source>
        <strain evidence="12 13">TBRC 5722</strain>
    </source>
</reference>